<dbReference type="OrthoDB" id="167947at2759"/>
<protein>
    <submittedName>
        <fullName evidence="1">Ribonuclease H-like domain</fullName>
    </submittedName>
</protein>
<accession>A0A0P1AV61</accession>
<dbReference type="STRING" id="4781.A0A0P1AV61"/>
<dbReference type="AlphaFoldDB" id="A0A0P1AV61"/>
<name>A0A0P1AV61_PLAHL</name>
<dbReference type="Proteomes" id="UP000054928">
    <property type="component" value="Unassembled WGS sequence"/>
</dbReference>
<dbReference type="InterPro" id="IPR012337">
    <property type="entry name" value="RNaseH-like_sf"/>
</dbReference>
<organism evidence="1 2">
    <name type="scientific">Plasmopara halstedii</name>
    <name type="common">Downy mildew of sunflower</name>
    <dbReference type="NCBI Taxonomy" id="4781"/>
    <lineage>
        <taxon>Eukaryota</taxon>
        <taxon>Sar</taxon>
        <taxon>Stramenopiles</taxon>
        <taxon>Oomycota</taxon>
        <taxon>Peronosporomycetes</taxon>
        <taxon>Peronosporales</taxon>
        <taxon>Peronosporaceae</taxon>
        <taxon>Plasmopara</taxon>
    </lineage>
</organism>
<evidence type="ECO:0000313" key="1">
    <source>
        <dbReference type="EMBL" id="CEG44830.1"/>
    </source>
</evidence>
<reference evidence="2" key="1">
    <citation type="submission" date="2014-09" db="EMBL/GenBank/DDBJ databases">
        <authorList>
            <person name="Sharma Rahul"/>
            <person name="Thines Marco"/>
        </authorList>
    </citation>
    <scope>NUCLEOTIDE SEQUENCE [LARGE SCALE GENOMIC DNA]</scope>
</reference>
<dbReference type="GeneID" id="36396218"/>
<dbReference type="EMBL" id="CCYD01001336">
    <property type="protein sequence ID" value="CEG44830.1"/>
    <property type="molecule type" value="Genomic_DNA"/>
</dbReference>
<dbReference type="RefSeq" id="XP_024581199.1">
    <property type="nucleotide sequence ID" value="XM_024730975.1"/>
</dbReference>
<dbReference type="SUPFAM" id="SSF53098">
    <property type="entry name" value="Ribonuclease H-like"/>
    <property type="match status" value="1"/>
</dbReference>
<proteinExistence type="predicted"/>
<sequence>MQRTFRNVNEGEFYQGLTGMISHLRRQKSLIDRLQSTCPALSGTRWLSLSRVSSYLLIHRTEIINHYESLNMERRSSQQSSTFWIYLAAVNVIASDISETVQRLQGNRSLLNQQSAEIQDCIERLVKLAFAESISEEQSNLDPEQYIYSRGLRFTKEDLHGFLCDQGLFVVQLLRLTESSGTERILQHVANMLSSLIAGLKDVCAERTDLNTANNHLVLPTLPWEYIEMRPRDLIALLENHHHRLEASFNPSEIEAICFQHRDLKARFKSALNRTAGSKTATFDEAWSAGNISSQYGQLCAFAGGLASIFPNTSTVESDFSNLKWEKDDFRQSLTDFSLEGILHCRQALNQK</sequence>
<evidence type="ECO:0000313" key="2">
    <source>
        <dbReference type="Proteomes" id="UP000054928"/>
    </source>
</evidence>
<dbReference type="PANTHER" id="PTHR37067">
    <property type="entry name" value="PX DOMAIN-CONTAINING PROTEIN"/>
    <property type="match status" value="1"/>
</dbReference>
<keyword evidence="2" id="KW-1185">Reference proteome</keyword>
<dbReference type="PANTHER" id="PTHR37067:SF3">
    <property type="entry name" value="PX DOMAIN-CONTAINING PROTEIN"/>
    <property type="match status" value="1"/>
</dbReference>